<evidence type="ECO:0000256" key="4">
    <source>
        <dbReference type="ARBA" id="ARBA00022989"/>
    </source>
</evidence>
<dbReference type="InterPro" id="IPR004633">
    <property type="entry name" value="NaPi_cotrn-rel/YqeW-like"/>
</dbReference>
<dbReference type="PANTHER" id="PTHR10010:SF46">
    <property type="entry name" value="SODIUM-DEPENDENT PHOSPHATE TRANSPORT PROTEIN 2B"/>
    <property type="match status" value="1"/>
</dbReference>
<dbReference type="NCBIfam" id="TIGR00704">
    <property type="entry name" value="NaPi_cotrn_rel"/>
    <property type="match status" value="1"/>
</dbReference>
<comment type="subcellular location">
    <subcellularLocation>
        <location evidence="1">Cell membrane</location>
        <topology evidence="1">Multi-pass membrane protein</topology>
    </subcellularLocation>
</comment>
<organism evidence="6 7">
    <name type="scientific">Shouchella clausii</name>
    <name type="common">Alkalihalobacillus clausii</name>
    <dbReference type="NCBI Taxonomy" id="79880"/>
    <lineage>
        <taxon>Bacteria</taxon>
        <taxon>Bacillati</taxon>
        <taxon>Bacillota</taxon>
        <taxon>Bacilli</taxon>
        <taxon>Bacillales</taxon>
        <taxon>Bacillaceae</taxon>
        <taxon>Shouchella</taxon>
    </lineage>
</organism>
<dbReference type="GO" id="GO:0005436">
    <property type="term" value="F:sodium:phosphate symporter activity"/>
    <property type="evidence" value="ECO:0007669"/>
    <property type="project" value="InterPro"/>
</dbReference>
<dbReference type="NCBIfam" id="NF037997">
    <property type="entry name" value="Na_Pi_symport"/>
    <property type="match status" value="1"/>
</dbReference>
<gene>
    <name evidence="6" type="ORF">CHH72_00920</name>
</gene>
<keyword evidence="2" id="KW-1003">Cell membrane</keyword>
<evidence type="ECO:0000256" key="5">
    <source>
        <dbReference type="ARBA" id="ARBA00023136"/>
    </source>
</evidence>
<dbReference type="InterPro" id="IPR003841">
    <property type="entry name" value="Na/Pi_transpt"/>
</dbReference>
<dbReference type="EMBL" id="NPCC01000004">
    <property type="protein sequence ID" value="PAE90484.1"/>
    <property type="molecule type" value="Genomic_DNA"/>
</dbReference>
<keyword evidence="5" id="KW-0472">Membrane</keyword>
<comment type="caution">
    <text evidence="6">The sequence shown here is derived from an EMBL/GenBank/DDBJ whole genome shotgun (WGS) entry which is preliminary data.</text>
</comment>
<evidence type="ECO:0000256" key="1">
    <source>
        <dbReference type="ARBA" id="ARBA00004651"/>
    </source>
</evidence>
<dbReference type="Pfam" id="PF02690">
    <property type="entry name" value="Na_Pi_cotrans"/>
    <property type="match status" value="2"/>
</dbReference>
<dbReference type="AlphaFoldDB" id="A0A268P3Y7"/>
<dbReference type="GO" id="GO:0044341">
    <property type="term" value="P:sodium-dependent phosphate transport"/>
    <property type="evidence" value="ECO:0007669"/>
    <property type="project" value="InterPro"/>
</dbReference>
<dbReference type="RefSeq" id="WP_035203958.1">
    <property type="nucleotide sequence ID" value="NZ_BOQQ01000005.1"/>
</dbReference>
<evidence type="ECO:0000256" key="2">
    <source>
        <dbReference type="ARBA" id="ARBA00022475"/>
    </source>
</evidence>
<proteinExistence type="predicted"/>
<accession>A0A268P3Y7</accession>
<dbReference type="Proteomes" id="UP000216207">
    <property type="component" value="Unassembled WGS sequence"/>
</dbReference>
<reference evidence="6 7" key="1">
    <citation type="submission" date="2017-07" db="EMBL/GenBank/DDBJ databases">
        <title>Isolation and whole genome analysis of endospore-forming bacteria from heroin.</title>
        <authorList>
            <person name="Kalinowski J."/>
            <person name="Ahrens B."/>
            <person name="Al-Dilaimi A."/>
            <person name="Winkler A."/>
            <person name="Wibberg D."/>
            <person name="Schleenbecker U."/>
            <person name="Ruckert C."/>
            <person name="Wolfel R."/>
            <person name="Grass G."/>
        </authorList>
    </citation>
    <scope>NUCLEOTIDE SEQUENCE [LARGE SCALE GENOMIC DNA]</scope>
    <source>
        <strain evidence="6 7">7539</strain>
    </source>
</reference>
<protein>
    <submittedName>
        <fullName evidence="6">Na/Pi cotransporter</fullName>
    </submittedName>
</protein>
<evidence type="ECO:0000313" key="6">
    <source>
        <dbReference type="EMBL" id="PAE90484.1"/>
    </source>
</evidence>
<name>A0A268P3Y7_SHOCL</name>
<dbReference type="GO" id="GO:0005886">
    <property type="term" value="C:plasma membrane"/>
    <property type="evidence" value="ECO:0007669"/>
    <property type="project" value="UniProtKB-SubCell"/>
</dbReference>
<evidence type="ECO:0000313" key="7">
    <source>
        <dbReference type="Proteomes" id="UP000216207"/>
    </source>
</evidence>
<dbReference type="PANTHER" id="PTHR10010">
    <property type="entry name" value="SOLUTE CARRIER FAMILY 34 SODIUM PHOSPHATE , MEMBER 2-RELATED"/>
    <property type="match status" value="1"/>
</dbReference>
<sequence length="308" mass="32473">MGKELFTVMAVFITLFLFGMFILRAGLLQIGVEKVQTLLLKATDSPWKGLIAGTLITALFQSSSVVMVLLVGLVAAGIISFRQTIGVILGTNIGSCFTLELVAFQLSDLAVPLLLFGLVLLMFKSAASYTAGCVSFGIGCIFLAMTGLESLADPLASFPVTHHFFQWTNDSHLTGIGVGAIVTTIIQSSTATIGMAMGFIQDQGLSMESGIAIMLGANIGTCLTAYIASIGAGHTARLVAHAHIWLNLLGAVLFYALIPYLADVSYLLAKTASVQLAHASTLYNIACSLLVLPFTAKFAQFVEHVAKG</sequence>
<evidence type="ECO:0000256" key="3">
    <source>
        <dbReference type="ARBA" id="ARBA00022692"/>
    </source>
</evidence>
<keyword evidence="3" id="KW-0812">Transmembrane</keyword>
<keyword evidence="4" id="KW-1133">Transmembrane helix</keyword>